<feature type="compositionally biased region" description="Polar residues" evidence="6">
    <location>
        <begin position="325"/>
        <end position="335"/>
    </location>
</feature>
<keyword evidence="1" id="KW-0479">Metal-binding</keyword>
<name>A0ABQ9EYP6_TEGGR</name>
<keyword evidence="2" id="KW-0227">DNA damage</keyword>
<feature type="compositionally biased region" description="Basic and acidic residues" evidence="6">
    <location>
        <begin position="355"/>
        <end position="371"/>
    </location>
</feature>
<evidence type="ECO:0000256" key="2">
    <source>
        <dbReference type="ARBA" id="ARBA00022763"/>
    </source>
</evidence>
<evidence type="ECO:0000313" key="8">
    <source>
        <dbReference type="EMBL" id="KAJ8310282.1"/>
    </source>
</evidence>
<proteinExistence type="predicted"/>
<dbReference type="SMART" id="SM00734">
    <property type="entry name" value="ZnF_Rad18"/>
    <property type="match status" value="1"/>
</dbReference>
<feature type="region of interest" description="Disordered" evidence="6">
    <location>
        <begin position="275"/>
        <end position="406"/>
    </location>
</feature>
<keyword evidence="4" id="KW-0862">Zinc</keyword>
<dbReference type="Gene3D" id="3.30.160.60">
    <property type="entry name" value="Classic Zinc Finger"/>
    <property type="match status" value="1"/>
</dbReference>
<dbReference type="Pfam" id="PF25373">
    <property type="entry name" value="SBNO"/>
    <property type="match status" value="1"/>
</dbReference>
<protein>
    <recommendedName>
        <fullName evidence="7">UBZ2-type domain-containing protein</fullName>
    </recommendedName>
</protein>
<keyword evidence="9" id="KW-1185">Reference proteome</keyword>
<keyword evidence="3" id="KW-0863">Zinc-finger</keyword>
<sequence length="459" mass="51785">MFKDLTKGHGDTRLVNLQIDRGMSWDSAMIRFQNHNRKDDGFYKSKREMFGKTQYLLATLKENSTHVFRIARPNTGLSQFEEEKSDLLQRYAPITPDKAEKGWQEQYERTKNQCMHGSGCKTGRSCKVGSRCYSMHLLCGSIVTIMSVLESTLNKFAAKLNLSKSEATIRVVRVKLDDGERVVGIRYPELLISEVEKVLKEQKAIENIQRSQMNLSQSQTGNEVCNQDTEDSCPIKTLTVEPVSPVNEKCLRRARRPPVTIKNFFKPAKQKAYTVIKSDSPPEQTKISVRDVKQDIPGEQTVKTREMSQEQSEDNKHSVKVKCTRNPNQELNGENETSEKEVVVLESDGSNHGSETLKEEDNKTQSEKIENNKNQSNKPDSVTGLTSIKSRKRPATEVSSSKPNKRAKQATIFSSFAKVEADNKEKVRKAASCPICGKEFDIGTSNADINSHIDNCLIE</sequence>
<evidence type="ECO:0000256" key="4">
    <source>
        <dbReference type="ARBA" id="ARBA00022833"/>
    </source>
</evidence>
<evidence type="ECO:0000256" key="1">
    <source>
        <dbReference type="ARBA" id="ARBA00022723"/>
    </source>
</evidence>
<dbReference type="PANTHER" id="PTHR12706:SF33">
    <property type="entry name" value="PROTEIN WITH HELICASE_C DOMAIN"/>
    <property type="match status" value="1"/>
</dbReference>
<dbReference type="Proteomes" id="UP001217089">
    <property type="component" value="Unassembled WGS sequence"/>
</dbReference>
<organism evidence="8 9">
    <name type="scientific">Tegillarca granosa</name>
    <name type="common">Malaysian cockle</name>
    <name type="synonym">Anadara granosa</name>
    <dbReference type="NCBI Taxonomy" id="220873"/>
    <lineage>
        <taxon>Eukaryota</taxon>
        <taxon>Metazoa</taxon>
        <taxon>Spiralia</taxon>
        <taxon>Lophotrochozoa</taxon>
        <taxon>Mollusca</taxon>
        <taxon>Bivalvia</taxon>
        <taxon>Autobranchia</taxon>
        <taxon>Pteriomorphia</taxon>
        <taxon>Arcoida</taxon>
        <taxon>Arcoidea</taxon>
        <taxon>Arcidae</taxon>
        <taxon>Tegillarca</taxon>
    </lineage>
</organism>
<evidence type="ECO:0000313" key="9">
    <source>
        <dbReference type="Proteomes" id="UP001217089"/>
    </source>
</evidence>
<keyword evidence="5" id="KW-0234">DNA repair</keyword>
<dbReference type="PROSITE" id="PS51906">
    <property type="entry name" value="ZF_UBZ2"/>
    <property type="match status" value="1"/>
</dbReference>
<comment type="caution">
    <text evidence="8">The sequence shown here is derived from an EMBL/GenBank/DDBJ whole genome shotgun (WGS) entry which is preliminary data.</text>
</comment>
<evidence type="ECO:0000256" key="5">
    <source>
        <dbReference type="ARBA" id="ARBA00023204"/>
    </source>
</evidence>
<dbReference type="InterPro" id="IPR031490">
    <property type="entry name" value="UBZ2_FAAP20"/>
</dbReference>
<dbReference type="PANTHER" id="PTHR12706">
    <property type="entry name" value="STRAWBERRY NOTCH-RELATED"/>
    <property type="match status" value="1"/>
</dbReference>
<accession>A0ABQ9EYP6</accession>
<feature type="compositionally biased region" description="Polar residues" evidence="6">
    <location>
        <begin position="372"/>
        <end position="388"/>
    </location>
</feature>
<gene>
    <name evidence="8" type="ORF">KUTeg_012147</name>
</gene>
<dbReference type="InterPro" id="IPR026741">
    <property type="entry name" value="SNO"/>
</dbReference>
<reference evidence="8 9" key="1">
    <citation type="submission" date="2022-12" db="EMBL/GenBank/DDBJ databases">
        <title>Chromosome-level genome of Tegillarca granosa.</title>
        <authorList>
            <person name="Kim J."/>
        </authorList>
    </citation>
    <scope>NUCLEOTIDE SEQUENCE [LARGE SCALE GENOMIC DNA]</scope>
    <source>
        <strain evidence="8">Teg-2019</strain>
        <tissue evidence="8">Adductor muscle</tissue>
    </source>
</reference>
<dbReference type="InterPro" id="IPR006642">
    <property type="entry name" value="Rad18_UBZ4"/>
</dbReference>
<evidence type="ECO:0000259" key="7">
    <source>
        <dbReference type="PROSITE" id="PS51906"/>
    </source>
</evidence>
<feature type="compositionally biased region" description="Basic and acidic residues" evidence="6">
    <location>
        <begin position="288"/>
        <end position="317"/>
    </location>
</feature>
<evidence type="ECO:0000256" key="3">
    <source>
        <dbReference type="ARBA" id="ARBA00022771"/>
    </source>
</evidence>
<dbReference type="InterPro" id="IPR057332">
    <property type="entry name" value="SBNO_a/b_dom"/>
</dbReference>
<evidence type="ECO:0000256" key="6">
    <source>
        <dbReference type="SAM" id="MobiDB-lite"/>
    </source>
</evidence>
<feature type="domain" description="UBZ2-type" evidence="7">
    <location>
        <begin position="430"/>
        <end position="459"/>
    </location>
</feature>
<dbReference type="EMBL" id="JARBDR010000640">
    <property type="protein sequence ID" value="KAJ8310282.1"/>
    <property type="molecule type" value="Genomic_DNA"/>
</dbReference>